<evidence type="ECO:0000313" key="1">
    <source>
        <dbReference type="EMBL" id="SBT40759.1"/>
    </source>
</evidence>
<dbReference type="AlphaFoldDB" id="A0A1A8ZA71"/>
<organism evidence="1 2">
    <name type="scientific">Micromonospora narathiwatensis</name>
    <dbReference type="NCBI Taxonomy" id="299146"/>
    <lineage>
        <taxon>Bacteria</taxon>
        <taxon>Bacillati</taxon>
        <taxon>Actinomycetota</taxon>
        <taxon>Actinomycetes</taxon>
        <taxon>Micromonosporales</taxon>
        <taxon>Micromonosporaceae</taxon>
        <taxon>Micromonospora</taxon>
    </lineage>
</organism>
<protein>
    <recommendedName>
        <fullName evidence="3">DUF932 domain-containing protein</fullName>
    </recommendedName>
</protein>
<keyword evidence="2" id="KW-1185">Reference proteome</keyword>
<dbReference type="PATRIC" id="fig|299146.4.peg.1083"/>
<accession>A0A1A8ZA71</accession>
<gene>
    <name evidence="1" type="ORF">GA0070621_1050</name>
</gene>
<evidence type="ECO:0000313" key="2">
    <source>
        <dbReference type="Proteomes" id="UP000198765"/>
    </source>
</evidence>
<dbReference type="RefSeq" id="WP_167666614.1">
    <property type="nucleotide sequence ID" value="NZ_LT594324.1"/>
</dbReference>
<dbReference type="Proteomes" id="UP000198765">
    <property type="component" value="Chromosome I"/>
</dbReference>
<name>A0A1A8ZA71_9ACTN</name>
<evidence type="ECO:0008006" key="3">
    <source>
        <dbReference type="Google" id="ProtNLM"/>
    </source>
</evidence>
<sequence length="379" mass="41232">MSNALDTIPLTARHAALPDLHRILDLQQAHKLDVVAGTAMLRAEAGHLRITGAEPILSESGVTPSDGLYRPTELGDAGLGEKLGIPTSYLRKTRAQALHLYDANVNGWLDLSQGKRYLARCLSDGNGGGILRAFLSDGYKIIDNLDVLMAVLSGIRESGMNVKLDCDLSERRMVVRVHSEAIKSLARNLLRNYRSPFTGATGADNPTVFAGLVFTNSETGSGAFSVTPRIVVQVCDNGLTITKDALRAVHLGAKMDEGTIRWSNDTHQANLTLIGKQTRDAVRRFLDVGYVQRKIEEIEEKAGRRVPDPDHTIRVVAQRLRFTEDEQRLILSHFIDGSDRTAGGIMHAVTSAAKTLTDPDAAYDMEGVGIRAMEIAATL</sequence>
<reference evidence="1 2" key="1">
    <citation type="submission" date="2016-06" db="EMBL/GenBank/DDBJ databases">
        <authorList>
            <person name="Kjaerup R.B."/>
            <person name="Dalgaard T.S."/>
            <person name="Juul-Madsen H.R."/>
        </authorList>
    </citation>
    <scope>NUCLEOTIDE SEQUENCE [LARGE SCALE GENOMIC DNA]</scope>
    <source>
        <strain evidence="1 2">DSM 45248</strain>
    </source>
</reference>
<proteinExistence type="predicted"/>
<dbReference type="EMBL" id="LT594324">
    <property type="protein sequence ID" value="SBT40759.1"/>
    <property type="molecule type" value="Genomic_DNA"/>
</dbReference>